<dbReference type="OMA" id="FHLQDYF"/>
<feature type="transmembrane region" description="Helical" evidence="8">
    <location>
        <begin position="215"/>
        <end position="238"/>
    </location>
</feature>
<evidence type="ECO:0000313" key="10">
    <source>
        <dbReference type="Proteomes" id="UP000825935"/>
    </source>
</evidence>
<evidence type="ECO:0000313" key="9">
    <source>
        <dbReference type="EMBL" id="KAH7433888.1"/>
    </source>
</evidence>
<keyword evidence="3 7" id="KW-0851">Voltage-gated channel</keyword>
<dbReference type="OrthoDB" id="273257at2759"/>
<comment type="caution">
    <text evidence="9">The sequence shown here is derived from an EMBL/GenBank/DDBJ whole genome shotgun (WGS) entry which is preliminary data.</text>
</comment>
<comment type="similarity">
    <text evidence="7">Belongs to the inward rectifier-type potassium channel (TC 1.A.2.1) family.</text>
</comment>
<feature type="transmembrane region" description="Helical" evidence="8">
    <location>
        <begin position="293"/>
        <end position="318"/>
    </location>
</feature>
<evidence type="ECO:0000256" key="2">
    <source>
        <dbReference type="ARBA" id="ARBA00022538"/>
    </source>
</evidence>
<keyword evidence="8" id="KW-1133">Transmembrane helix</keyword>
<dbReference type="Gene3D" id="2.60.40.1400">
    <property type="entry name" value="G protein-activated inward rectifier potassium channel 1"/>
    <property type="match status" value="1"/>
</dbReference>
<dbReference type="GO" id="GO:0034765">
    <property type="term" value="P:regulation of monoatomic ion transmembrane transport"/>
    <property type="evidence" value="ECO:0007669"/>
    <property type="project" value="TreeGrafter"/>
</dbReference>
<keyword evidence="8" id="KW-0472">Membrane</keyword>
<dbReference type="SUPFAM" id="SSF81296">
    <property type="entry name" value="E set domains"/>
    <property type="match status" value="1"/>
</dbReference>
<accession>A0A8T2UGX4</accession>
<evidence type="ECO:0000256" key="6">
    <source>
        <dbReference type="ARBA" id="ARBA00023303"/>
    </source>
</evidence>
<protein>
    <recommendedName>
        <fullName evidence="11">Inward rectifier potassium channel C-terminal domain-containing protein</fullName>
    </recommendedName>
</protein>
<dbReference type="GO" id="GO:0034702">
    <property type="term" value="C:monoatomic ion channel complex"/>
    <property type="evidence" value="ECO:0007669"/>
    <property type="project" value="UniProtKB-KW"/>
</dbReference>
<proteinExistence type="inferred from homology"/>
<organism evidence="9 10">
    <name type="scientific">Ceratopteris richardii</name>
    <name type="common">Triangle waterfern</name>
    <dbReference type="NCBI Taxonomy" id="49495"/>
    <lineage>
        <taxon>Eukaryota</taxon>
        <taxon>Viridiplantae</taxon>
        <taxon>Streptophyta</taxon>
        <taxon>Embryophyta</taxon>
        <taxon>Tracheophyta</taxon>
        <taxon>Polypodiopsida</taxon>
        <taxon>Polypodiidae</taxon>
        <taxon>Polypodiales</taxon>
        <taxon>Pteridineae</taxon>
        <taxon>Pteridaceae</taxon>
        <taxon>Parkerioideae</taxon>
        <taxon>Ceratopteris</taxon>
    </lineage>
</organism>
<dbReference type="AlphaFoldDB" id="A0A8T2UGX4"/>
<evidence type="ECO:0000256" key="8">
    <source>
        <dbReference type="SAM" id="Phobius"/>
    </source>
</evidence>
<dbReference type="InterPro" id="IPR016449">
    <property type="entry name" value="K_chnl_inward-rec_Kir"/>
</dbReference>
<evidence type="ECO:0000256" key="5">
    <source>
        <dbReference type="ARBA" id="ARBA00023065"/>
    </source>
</evidence>
<evidence type="ECO:0000256" key="7">
    <source>
        <dbReference type="RuleBase" id="RU003822"/>
    </source>
</evidence>
<dbReference type="Proteomes" id="UP000825935">
    <property type="component" value="Chromosome 7"/>
</dbReference>
<keyword evidence="6 7" id="KW-0407">Ion channel</keyword>
<evidence type="ECO:0000256" key="3">
    <source>
        <dbReference type="ARBA" id="ARBA00022882"/>
    </source>
</evidence>
<keyword evidence="5 7" id="KW-0406">Ion transport</keyword>
<reference evidence="9" key="1">
    <citation type="submission" date="2021-08" db="EMBL/GenBank/DDBJ databases">
        <title>WGS assembly of Ceratopteris richardii.</title>
        <authorList>
            <person name="Marchant D.B."/>
            <person name="Chen G."/>
            <person name="Jenkins J."/>
            <person name="Shu S."/>
            <person name="Leebens-Mack J."/>
            <person name="Grimwood J."/>
            <person name="Schmutz J."/>
            <person name="Soltis P."/>
            <person name="Soltis D."/>
            <person name="Chen Z.-H."/>
        </authorList>
    </citation>
    <scope>NUCLEOTIDE SEQUENCE</scope>
    <source>
        <strain evidence="9">Whitten #5841</strain>
        <tissue evidence="9">Leaf</tissue>
    </source>
</reference>
<evidence type="ECO:0008006" key="11">
    <source>
        <dbReference type="Google" id="ProtNLM"/>
    </source>
</evidence>
<keyword evidence="4 7" id="KW-0630">Potassium</keyword>
<keyword evidence="1 7" id="KW-0813">Transport</keyword>
<keyword evidence="7 8" id="KW-0812">Transmembrane</keyword>
<dbReference type="GO" id="GO:0005886">
    <property type="term" value="C:plasma membrane"/>
    <property type="evidence" value="ECO:0007669"/>
    <property type="project" value="TreeGrafter"/>
</dbReference>
<dbReference type="PANTHER" id="PTHR11767">
    <property type="entry name" value="INWARD RECTIFIER POTASSIUM CHANNEL"/>
    <property type="match status" value="1"/>
</dbReference>
<evidence type="ECO:0000256" key="1">
    <source>
        <dbReference type="ARBA" id="ARBA00022448"/>
    </source>
</evidence>
<dbReference type="GO" id="GO:1990573">
    <property type="term" value="P:potassium ion import across plasma membrane"/>
    <property type="evidence" value="ECO:0007669"/>
    <property type="project" value="TreeGrafter"/>
</dbReference>
<keyword evidence="10" id="KW-1185">Reference proteome</keyword>
<dbReference type="InterPro" id="IPR013518">
    <property type="entry name" value="K_chnl_inward-rec_Kir_cyto"/>
</dbReference>
<dbReference type="InterPro" id="IPR014756">
    <property type="entry name" value="Ig_E-set"/>
</dbReference>
<keyword evidence="2 7" id="KW-0633">Potassium transport</keyword>
<evidence type="ECO:0000256" key="4">
    <source>
        <dbReference type="ARBA" id="ARBA00022958"/>
    </source>
</evidence>
<name>A0A8T2UGX4_CERRI</name>
<dbReference type="GO" id="GO:0005242">
    <property type="term" value="F:inward rectifier potassium channel activity"/>
    <property type="evidence" value="ECO:0007669"/>
    <property type="project" value="InterPro"/>
</dbReference>
<comment type="subcellular location">
    <subcellularLocation>
        <location evidence="7">Membrane</location>
        <topology evidence="7">Multi-pass membrane protein</topology>
    </subcellularLocation>
</comment>
<gene>
    <name evidence="9" type="ORF">KP509_07G091300</name>
</gene>
<sequence>MTELTLNGTTINPRGEFKTLLSQLPVSELPDPEISGKTSADIDVPSANGRPLCFPFKSCPSRKEYFPSSNLKRGALSHDFEDSIPSQSGACDLNDKGKLEGEGKLSLLTVRRTDARSRWKRVTHTVTLVNHMKASIRSASTDLLEGSAVTELLQQEGSQVDAGGLGAATFEGAKTISRKRCKGRKGMEGLLVKQGRGFLTFFQGFYVALLKMPILYFSIGVLLAPVVLGLLFTPLYMLDVEGLTFNGVVPDDISVGSYGSPRKQFLIFLNVFLYALSLSTTFGGSPINAHSPFSLLLANINTLMAQFLFVFLSGAVFARMSQPSYPIRFSKKAVIKTDDLLPVLGLEQQEIHRVFAVRLVLTGPSPCELVDVKICLTFRIFVKLPSGSAFCSTQDLEVVRPQVSYLRYGLMVRHIIDKKSPVYGHTMQSLQEGDASFSLAVMGMERTSMQPVFHLEDYFVCDGDVVWEGDYVDFIHIGEKGQRVLDHSQIDLLKPMKGDAGETKHSIKQGNNTTVNLQGDGKSFFEGAMDKDEGGPGKARSWLSYPQRRRLLKSLSTSFTRAEW</sequence>
<dbReference type="PANTHER" id="PTHR11767:SF105">
    <property type="entry name" value="INWARD RECTIFIER POTASSIUM CHANNEL C-TERMINAL DOMAIN-CONTAINING PROTEIN"/>
    <property type="match status" value="1"/>
</dbReference>
<dbReference type="EMBL" id="CM035412">
    <property type="protein sequence ID" value="KAH7433888.1"/>
    <property type="molecule type" value="Genomic_DNA"/>
</dbReference>
<feature type="transmembrane region" description="Helical" evidence="8">
    <location>
        <begin position="265"/>
        <end position="287"/>
    </location>
</feature>